<dbReference type="GO" id="GO:0016787">
    <property type="term" value="F:hydrolase activity"/>
    <property type="evidence" value="ECO:0007669"/>
    <property type="project" value="InterPro"/>
</dbReference>
<dbReference type="AlphaFoldDB" id="A0A0F9U2Q7"/>
<gene>
    <name evidence="2" type="ORF">LCGC14_0658120</name>
</gene>
<dbReference type="InterPro" id="IPR050535">
    <property type="entry name" value="DNA_Repair-Maintenance_Comp"/>
</dbReference>
<dbReference type="InterPro" id="IPR004843">
    <property type="entry name" value="Calcineurin-like_PHP"/>
</dbReference>
<accession>A0A0F9U2Q7</accession>
<organism evidence="2">
    <name type="scientific">marine sediment metagenome</name>
    <dbReference type="NCBI Taxonomy" id="412755"/>
    <lineage>
        <taxon>unclassified sequences</taxon>
        <taxon>metagenomes</taxon>
        <taxon>ecological metagenomes</taxon>
    </lineage>
</organism>
<dbReference type="Gene3D" id="3.60.21.10">
    <property type="match status" value="1"/>
</dbReference>
<dbReference type="EMBL" id="LAZR01001250">
    <property type="protein sequence ID" value="KKN47913.1"/>
    <property type="molecule type" value="Genomic_DNA"/>
</dbReference>
<reference evidence="2" key="1">
    <citation type="journal article" date="2015" name="Nature">
        <title>Complex archaea that bridge the gap between prokaryotes and eukaryotes.</title>
        <authorList>
            <person name="Spang A."/>
            <person name="Saw J.H."/>
            <person name="Jorgensen S.L."/>
            <person name="Zaremba-Niedzwiedzka K."/>
            <person name="Martijn J."/>
            <person name="Lind A.E."/>
            <person name="van Eijk R."/>
            <person name="Schleper C."/>
            <person name="Guy L."/>
            <person name="Ettema T.J."/>
        </authorList>
    </citation>
    <scope>NUCLEOTIDE SEQUENCE</scope>
</reference>
<dbReference type="PANTHER" id="PTHR30337">
    <property type="entry name" value="COMPONENT OF ATP-DEPENDENT DSDNA EXONUCLEASE"/>
    <property type="match status" value="1"/>
</dbReference>
<proteinExistence type="predicted"/>
<dbReference type="InterPro" id="IPR029052">
    <property type="entry name" value="Metallo-depent_PP-like"/>
</dbReference>
<dbReference type="Pfam" id="PF00149">
    <property type="entry name" value="Metallophos"/>
    <property type="match status" value="1"/>
</dbReference>
<evidence type="ECO:0000259" key="1">
    <source>
        <dbReference type="Pfam" id="PF00149"/>
    </source>
</evidence>
<dbReference type="SUPFAM" id="SSF56300">
    <property type="entry name" value="Metallo-dependent phosphatases"/>
    <property type="match status" value="1"/>
</dbReference>
<evidence type="ECO:0000313" key="2">
    <source>
        <dbReference type="EMBL" id="KKN47913.1"/>
    </source>
</evidence>
<name>A0A0F9U2Q7_9ZZZZ</name>
<protein>
    <recommendedName>
        <fullName evidence="1">Calcineurin-like phosphoesterase domain-containing protein</fullName>
    </recommendedName>
</protein>
<feature type="domain" description="Calcineurin-like phosphoesterase" evidence="1">
    <location>
        <begin position="5"/>
        <end position="203"/>
    </location>
</feature>
<sequence>MIIAMKFAVLADAHIGRRIPLAIAEHRRLAFKNGFSKAVDIIVEEGCDYVFLCGDLFERRTLKPELVQFAHDELYRIVDGTRSIWDKPVKIFLIRGNHDGRPQSDTLDYLKHPLAEYLHVFEEDSVPFVDENLTVVGLNYYDRVEAAYTRLAEQALKEASGLKIFMFHGFVAGYNKVPPYSSSLTLDRLAEADPAYVFTGHYHLNCGAKRLPNGGWILTPGSLEKYDFAENPEKGLYIIEHGEDPRGAGGDTAYSPSKEPIFTWRSIEPLHIMKQVNIDSERRRDPSWYSEQILEKVELFSSELAAADKSGYLRVRVRGSLRRGFVNEIDQTKVDEIVKGDPRFLWLDVDTLGVEMPIAIVTPNGSPSENLQEVIASFFLGFEDFAEDIGEMYVKAQEALEETASEQTGLLTSSQRGPFVDEWVSRFEGRRFRRLEI</sequence>
<comment type="caution">
    <text evidence="2">The sequence shown here is derived from an EMBL/GenBank/DDBJ whole genome shotgun (WGS) entry which is preliminary data.</text>
</comment>